<evidence type="ECO:0000256" key="4">
    <source>
        <dbReference type="PIRSR" id="PIRSR640198-2"/>
    </source>
</evidence>
<dbReference type="AlphaFoldDB" id="A0A221KD57"/>
<evidence type="ECO:0000256" key="1">
    <source>
        <dbReference type="ARBA" id="ARBA00023015"/>
    </source>
</evidence>
<evidence type="ECO:0000313" key="6">
    <source>
        <dbReference type="EMBL" id="ASM76951.1"/>
    </source>
</evidence>
<dbReference type="PROSITE" id="PS51459">
    <property type="entry name" value="FIDO"/>
    <property type="match status" value="1"/>
</dbReference>
<keyword evidence="4" id="KW-0067">ATP-binding</keyword>
<evidence type="ECO:0000259" key="5">
    <source>
        <dbReference type="PROSITE" id="PS51459"/>
    </source>
</evidence>
<feature type="active site" evidence="3">
    <location>
        <position position="229"/>
    </location>
</feature>
<keyword evidence="6" id="KW-0132">Cell division</keyword>
<dbReference type="GO" id="GO:0003700">
    <property type="term" value="F:DNA-binding transcription factor activity"/>
    <property type="evidence" value="ECO:0007669"/>
    <property type="project" value="InterPro"/>
</dbReference>
<dbReference type="Gene3D" id="1.10.10.10">
    <property type="entry name" value="Winged helix-like DNA-binding domain superfamily/Winged helix DNA-binding domain"/>
    <property type="match status" value="1"/>
</dbReference>
<dbReference type="InterPro" id="IPR040198">
    <property type="entry name" value="Fido_containing"/>
</dbReference>
<proteinExistence type="predicted"/>
<dbReference type="PANTHER" id="PTHR13504">
    <property type="entry name" value="FIDO DOMAIN-CONTAINING PROTEIN DDB_G0283145"/>
    <property type="match status" value="1"/>
</dbReference>
<dbReference type="Pfam" id="PF13776">
    <property type="entry name" value="DUF4172"/>
    <property type="match status" value="1"/>
</dbReference>
<organism evidence="6 7">
    <name type="scientific">Vitreoscilla filiformis</name>
    <dbReference type="NCBI Taxonomy" id="63"/>
    <lineage>
        <taxon>Bacteria</taxon>
        <taxon>Pseudomonadati</taxon>
        <taxon>Pseudomonadota</taxon>
        <taxon>Betaproteobacteria</taxon>
        <taxon>Neisseriales</taxon>
        <taxon>Neisseriaceae</taxon>
        <taxon>Vitreoscilla</taxon>
    </lineage>
</organism>
<dbReference type="InterPro" id="IPR036388">
    <property type="entry name" value="WH-like_DNA-bd_sf"/>
</dbReference>
<accession>A0A221KD57</accession>
<keyword evidence="6" id="KW-0131">Cell cycle</keyword>
<dbReference type="InterPro" id="IPR003812">
    <property type="entry name" value="Fido"/>
</dbReference>
<dbReference type="EMBL" id="CP022423">
    <property type="protein sequence ID" value="ASM76951.1"/>
    <property type="molecule type" value="Genomic_DNA"/>
</dbReference>
<reference evidence="6 7" key="1">
    <citation type="submission" date="2017-07" db="EMBL/GenBank/DDBJ databases">
        <title>Complete Genome Sequence of the cosmetic ferment Vitreoscilla filiformis (ATCC15551).</title>
        <authorList>
            <person name="Contreras S."/>
            <person name="Sagory-Zalkind P."/>
            <person name="Blanquart H."/>
            <person name="Iltis A."/>
            <person name="Morand S.C."/>
        </authorList>
    </citation>
    <scope>NUCLEOTIDE SEQUENCE [LARGE SCALE GENOMIC DNA]</scope>
    <source>
        <strain evidence="6 7">ATCC 15551</strain>
    </source>
</reference>
<sequence length="399" mass="43950">MLIHRKICGESPNIPRMTSDDAPLYLWQHLDWPTWRYDLHALATPLANVSQAQGRLLGRLADVGWGTQAQAQLIALTNDVLKTSEIEGERLDLASVRSSVARRLGVDIGALAPADQHIDGVVDMALDATTHCTAPLTAERLLGWHAALFPTGYSGLSRIRVGAWRDDAQGPMQVVSGPMHRQKVHYEAPPATRLPDELARFLAWANADPSAEPLLLKAGLAHLWFVTLHPLDDGNGRVARAVGDLFLARAEQGAGPTPPTLPGRCYSLSAQIQREREDYYAILEHTQKGTLDVTAWLMWFLGALHRAIEGAHHTLDGVLDRARFWQRWAQAPLNPRQRKLLGRLLDDFEGKLTTRKWAAIAKCSEDTALRDIQDLLAQGILHRLPGGGRSAAYALNPSA</sequence>
<dbReference type="InterPro" id="IPR036597">
    <property type="entry name" value="Fido-like_dom_sf"/>
</dbReference>
<evidence type="ECO:0000256" key="2">
    <source>
        <dbReference type="ARBA" id="ARBA00023163"/>
    </source>
</evidence>
<dbReference type="SUPFAM" id="SSF140931">
    <property type="entry name" value="Fic-like"/>
    <property type="match status" value="1"/>
</dbReference>
<dbReference type="GO" id="GO:0005524">
    <property type="term" value="F:ATP binding"/>
    <property type="evidence" value="ECO:0007669"/>
    <property type="project" value="UniProtKB-KW"/>
</dbReference>
<dbReference type="GO" id="GO:0051301">
    <property type="term" value="P:cell division"/>
    <property type="evidence" value="ECO:0007669"/>
    <property type="project" value="UniProtKB-KW"/>
</dbReference>
<feature type="binding site" evidence="4">
    <location>
        <begin position="233"/>
        <end position="240"/>
    </location>
    <ligand>
        <name>ATP</name>
        <dbReference type="ChEBI" id="CHEBI:30616"/>
    </ligand>
</feature>
<evidence type="ECO:0000256" key="3">
    <source>
        <dbReference type="PIRSR" id="PIRSR640198-1"/>
    </source>
</evidence>
<dbReference type="Pfam" id="PF08220">
    <property type="entry name" value="HTH_DeoR"/>
    <property type="match status" value="1"/>
</dbReference>
<dbReference type="Pfam" id="PF02661">
    <property type="entry name" value="Fic"/>
    <property type="match status" value="1"/>
</dbReference>
<keyword evidence="1" id="KW-0805">Transcription regulation</keyword>
<protein>
    <submittedName>
        <fullName evidence="6">Cell division protein Fic</fullName>
    </submittedName>
</protein>
<dbReference type="KEGG" id="vff:VITFI_CDS1173"/>
<dbReference type="PANTHER" id="PTHR13504:SF33">
    <property type="entry name" value="FIC FAMILY PROTEIN"/>
    <property type="match status" value="1"/>
</dbReference>
<keyword evidence="7" id="KW-1185">Reference proteome</keyword>
<dbReference type="InterPro" id="IPR001034">
    <property type="entry name" value="DeoR_HTH"/>
</dbReference>
<gene>
    <name evidence="6" type="ORF">VITFI_CDS1173</name>
</gene>
<keyword evidence="4" id="KW-0547">Nucleotide-binding</keyword>
<feature type="binding site" evidence="4">
    <location>
        <begin position="279"/>
        <end position="280"/>
    </location>
    <ligand>
        <name>ATP</name>
        <dbReference type="ChEBI" id="CHEBI:30616"/>
    </ligand>
</feature>
<keyword evidence="2" id="KW-0804">Transcription</keyword>
<dbReference type="InterPro" id="IPR025230">
    <property type="entry name" value="DUF4172"/>
</dbReference>
<name>A0A221KD57_VITFI</name>
<feature type="domain" description="Fido" evidence="5">
    <location>
        <begin position="136"/>
        <end position="302"/>
    </location>
</feature>
<dbReference type="Proteomes" id="UP000199729">
    <property type="component" value="Chromosome"/>
</dbReference>
<evidence type="ECO:0000313" key="7">
    <source>
        <dbReference type="Proteomes" id="UP000199729"/>
    </source>
</evidence>
<dbReference type="Gene3D" id="1.10.3290.10">
    <property type="entry name" value="Fido-like domain"/>
    <property type="match status" value="1"/>
</dbReference>